<feature type="domain" description="FAM65 N-terminal" evidence="3">
    <location>
        <begin position="29"/>
        <end position="337"/>
    </location>
</feature>
<gene>
    <name evidence="4" type="ORF">CAPTEDRAFT_185150</name>
</gene>
<dbReference type="OMA" id="FIQATHE"/>
<dbReference type="EnsemblMetazoa" id="CapteT185150">
    <property type="protein sequence ID" value="CapteP185150"/>
    <property type="gene ID" value="CapteG185150"/>
</dbReference>
<reference evidence="6" key="1">
    <citation type="submission" date="2012-12" db="EMBL/GenBank/DDBJ databases">
        <authorList>
            <person name="Hellsten U."/>
            <person name="Grimwood J."/>
            <person name="Chapman J.A."/>
            <person name="Shapiro H."/>
            <person name="Aerts A."/>
            <person name="Otillar R.P."/>
            <person name="Terry A.Y."/>
            <person name="Boore J.L."/>
            <person name="Simakov O."/>
            <person name="Marletaz F."/>
            <person name="Cho S.-J."/>
            <person name="Edsinger-Gonzales E."/>
            <person name="Havlak P."/>
            <person name="Kuo D.-H."/>
            <person name="Larsson T."/>
            <person name="Lv J."/>
            <person name="Arendt D."/>
            <person name="Savage R."/>
            <person name="Osoegawa K."/>
            <person name="de Jong P."/>
            <person name="Lindberg D.R."/>
            <person name="Seaver E.C."/>
            <person name="Weisblat D.A."/>
            <person name="Putnam N.H."/>
            <person name="Grigoriev I.V."/>
            <person name="Rokhsar D.S."/>
        </authorList>
    </citation>
    <scope>NUCLEOTIDE SEQUENCE</scope>
    <source>
        <strain evidence="6">I ESC-2004</strain>
    </source>
</reference>
<dbReference type="STRING" id="283909.R7TGZ4"/>
<feature type="region of interest" description="Disordered" evidence="2">
    <location>
        <begin position="1"/>
        <end position="84"/>
    </location>
</feature>
<dbReference type="EMBL" id="KB309882">
    <property type="protein sequence ID" value="ELT93088.1"/>
    <property type="molecule type" value="Genomic_DNA"/>
</dbReference>
<dbReference type="Pfam" id="PF15903">
    <property type="entry name" value="PL48"/>
    <property type="match status" value="1"/>
</dbReference>
<organism evidence="4">
    <name type="scientific">Capitella teleta</name>
    <name type="common">Polychaete worm</name>
    <dbReference type="NCBI Taxonomy" id="283909"/>
    <lineage>
        <taxon>Eukaryota</taxon>
        <taxon>Metazoa</taxon>
        <taxon>Spiralia</taxon>
        <taxon>Lophotrochozoa</taxon>
        <taxon>Annelida</taxon>
        <taxon>Polychaeta</taxon>
        <taxon>Sedentaria</taxon>
        <taxon>Scolecida</taxon>
        <taxon>Capitellidae</taxon>
        <taxon>Capitella</taxon>
    </lineage>
</organism>
<name>R7TGZ4_CAPTE</name>
<dbReference type="InterPro" id="IPR011989">
    <property type="entry name" value="ARM-like"/>
</dbReference>
<reference evidence="4 6" key="2">
    <citation type="journal article" date="2013" name="Nature">
        <title>Insights into bilaterian evolution from three spiralian genomes.</title>
        <authorList>
            <person name="Simakov O."/>
            <person name="Marletaz F."/>
            <person name="Cho S.J."/>
            <person name="Edsinger-Gonzales E."/>
            <person name="Havlak P."/>
            <person name="Hellsten U."/>
            <person name="Kuo D.H."/>
            <person name="Larsson T."/>
            <person name="Lv J."/>
            <person name="Arendt D."/>
            <person name="Savage R."/>
            <person name="Osoegawa K."/>
            <person name="de Jong P."/>
            <person name="Grimwood J."/>
            <person name="Chapman J.A."/>
            <person name="Shapiro H."/>
            <person name="Aerts A."/>
            <person name="Otillar R.P."/>
            <person name="Terry A.Y."/>
            <person name="Boore J.L."/>
            <person name="Grigoriev I.V."/>
            <person name="Lindberg D.R."/>
            <person name="Seaver E.C."/>
            <person name="Weisblat D.A."/>
            <person name="Putnam N.H."/>
            <person name="Rokhsar D.S."/>
        </authorList>
    </citation>
    <scope>NUCLEOTIDE SEQUENCE</scope>
    <source>
        <strain evidence="4 6">I ESC-2004</strain>
    </source>
</reference>
<dbReference type="AlphaFoldDB" id="R7TGZ4"/>
<evidence type="ECO:0000313" key="4">
    <source>
        <dbReference type="EMBL" id="ELT93088.1"/>
    </source>
</evidence>
<protein>
    <recommendedName>
        <fullName evidence="3">FAM65 N-terminal domain-containing protein</fullName>
    </recommendedName>
</protein>
<evidence type="ECO:0000256" key="2">
    <source>
        <dbReference type="SAM" id="MobiDB-lite"/>
    </source>
</evidence>
<dbReference type="Proteomes" id="UP000014760">
    <property type="component" value="Unassembled WGS sequence"/>
</dbReference>
<dbReference type="EMBL" id="AMQN01012984">
    <property type="status" value="NOT_ANNOTATED_CDS"/>
    <property type="molecule type" value="Genomic_DNA"/>
</dbReference>
<dbReference type="InterPro" id="IPR031780">
    <property type="entry name" value="FAM65_N"/>
</dbReference>
<dbReference type="InterPro" id="IPR016024">
    <property type="entry name" value="ARM-type_fold"/>
</dbReference>
<dbReference type="Gene3D" id="1.25.10.10">
    <property type="entry name" value="Leucine-rich Repeat Variant"/>
    <property type="match status" value="1"/>
</dbReference>
<keyword evidence="6" id="KW-1185">Reference proteome</keyword>
<accession>R7TGZ4</accession>
<feature type="compositionally biased region" description="Polar residues" evidence="2">
    <location>
        <begin position="350"/>
        <end position="370"/>
    </location>
</feature>
<dbReference type="HOGENOM" id="CLU_006211_0_0_1"/>
<feature type="compositionally biased region" description="Low complexity" evidence="2">
    <location>
        <begin position="372"/>
        <end position="384"/>
    </location>
</feature>
<proteinExistence type="inferred from homology"/>
<evidence type="ECO:0000313" key="6">
    <source>
        <dbReference type="Proteomes" id="UP000014760"/>
    </source>
</evidence>
<feature type="region of interest" description="Disordered" evidence="2">
    <location>
        <begin position="337"/>
        <end position="393"/>
    </location>
</feature>
<evidence type="ECO:0000259" key="3">
    <source>
        <dbReference type="Pfam" id="PF15903"/>
    </source>
</evidence>
<dbReference type="PANTHER" id="PTHR15829">
    <property type="entry name" value="PROTEIN KINASE PKN/PRK1, EFFECTOR"/>
    <property type="match status" value="1"/>
</dbReference>
<dbReference type="InterPro" id="IPR026136">
    <property type="entry name" value="RIPOR3"/>
</dbReference>
<evidence type="ECO:0000313" key="5">
    <source>
        <dbReference type="EnsemblMetazoa" id="CapteP185150"/>
    </source>
</evidence>
<sequence length="896" mass="98724">MRSESLSLKEPNRPIHLPTQQPNLLRASVARSKSFHGMPSTSSTPNGPRGTPVLGDGLGSRARTPHSQGAKRTPKIPKNPRPPRTMAILTSVKKGVRECVTTTQSDIEILRATEDLTSSSTGQARVLDIEKQVKAAIRHKKRLEFHLAKIEEIEEQYVLHQQLREGARTMAKAFTSLARSTSKESINSVERGYKECTQLEAQLEALLGTFHCQLKGMAGFARMMPGDVFEVTFRLGFQKWKSKGRIGAGHVRNAQTWHPNNQTFKALLGDVLNIKAVEMKGLGKHVLLGQKNCETRDLFSAHPQLMTVSVNNTGTLKVTAVITWNPLDGVEEASPVTLKQPDFPHPAFITGTSSDYNSDHSPMSTPSVSGGPSRHSFPPSSLSSQDLGASPELRSGSMYAMRSTMDTISEDISKPKLFDMRLLAESVNTDVRNGTTTHSLNEALQSLRMNLEDYQGRYPELQTLEEQIHYLDRILQKASSGGSLATEGIVQSESNASIENALGAFDFLEQEAYVLDNPTATDIQRRNSLEVLEANCSLSPESTTKTADSGIESIANRLSEASAFDSSMGSLSADLASTGNDQVDIALLWHLQYCEKLLDNLGSFGPLKCKEIYSLDKLQKQAKIIDQLIRLALRSPNVSDLQKIMSGLSQSKGLRQFWVRCVDDAVLYVSTDKALAQLEKCFADLIAERYDISPNKVLRTLLSRILDTTFDPVEQSSHVTVHQFLLFFASESSDVCLQECVLSLASELWVCDRLKSGNTDITIKTLLSYEEALPPPSCVLRVIALLLLVDNVQVRTTASNYLKKIRTNPAVREKVVVCYVESLEDASADIRCSACVALKFIQAVEAVDQLVYVSQNDRSGVVKNRARDTVLSFGLEGRKALEQSDLPSHGFHGFNL</sequence>
<dbReference type="PANTHER" id="PTHR15829:SF13">
    <property type="entry name" value="FAM65 N-TERMINAL DOMAIN-CONTAINING PROTEIN"/>
    <property type="match status" value="1"/>
</dbReference>
<comment type="similarity">
    <text evidence="1">Belongs to the RIPOR family.</text>
</comment>
<evidence type="ECO:0000256" key="1">
    <source>
        <dbReference type="ARBA" id="ARBA00005744"/>
    </source>
</evidence>
<dbReference type="SUPFAM" id="SSF48371">
    <property type="entry name" value="ARM repeat"/>
    <property type="match status" value="1"/>
</dbReference>
<reference evidence="5" key="3">
    <citation type="submission" date="2015-06" db="UniProtKB">
        <authorList>
            <consortium name="EnsemblMetazoa"/>
        </authorList>
    </citation>
    <scope>IDENTIFICATION</scope>
</reference>
<dbReference type="OrthoDB" id="9999654at2759"/>